<dbReference type="AlphaFoldDB" id="A0A6L2L544"/>
<reference evidence="1" key="1">
    <citation type="journal article" date="2019" name="Sci. Rep.">
        <title>Draft genome of Tanacetum cinerariifolium, the natural source of mosquito coil.</title>
        <authorList>
            <person name="Yamashiro T."/>
            <person name="Shiraishi A."/>
            <person name="Satake H."/>
            <person name="Nakayama K."/>
        </authorList>
    </citation>
    <scope>NUCLEOTIDE SEQUENCE</scope>
</reference>
<name>A0A6L2L544_TANCI</name>
<sequence>MAVDDTKITNLDFPLLAQLESQKHASIADIMDLLHLEGLAAETLEASQLQPSHEQLMLPIHRTEDQVVIGETSLSFSLDVVHARV</sequence>
<dbReference type="EMBL" id="BKCJ010003485">
    <property type="protein sequence ID" value="GEU55375.1"/>
    <property type="molecule type" value="Genomic_DNA"/>
</dbReference>
<gene>
    <name evidence="1" type="ORF">Tci_027353</name>
</gene>
<proteinExistence type="predicted"/>
<comment type="caution">
    <text evidence="1">The sequence shown here is derived from an EMBL/GenBank/DDBJ whole genome shotgun (WGS) entry which is preliminary data.</text>
</comment>
<accession>A0A6L2L544</accession>
<protein>
    <submittedName>
        <fullName evidence="1">Uncharacterized protein</fullName>
    </submittedName>
</protein>
<evidence type="ECO:0000313" key="1">
    <source>
        <dbReference type="EMBL" id="GEU55375.1"/>
    </source>
</evidence>
<organism evidence="1">
    <name type="scientific">Tanacetum cinerariifolium</name>
    <name type="common">Dalmatian daisy</name>
    <name type="synonym">Chrysanthemum cinerariifolium</name>
    <dbReference type="NCBI Taxonomy" id="118510"/>
    <lineage>
        <taxon>Eukaryota</taxon>
        <taxon>Viridiplantae</taxon>
        <taxon>Streptophyta</taxon>
        <taxon>Embryophyta</taxon>
        <taxon>Tracheophyta</taxon>
        <taxon>Spermatophyta</taxon>
        <taxon>Magnoliopsida</taxon>
        <taxon>eudicotyledons</taxon>
        <taxon>Gunneridae</taxon>
        <taxon>Pentapetalae</taxon>
        <taxon>asterids</taxon>
        <taxon>campanulids</taxon>
        <taxon>Asterales</taxon>
        <taxon>Asteraceae</taxon>
        <taxon>Asteroideae</taxon>
        <taxon>Anthemideae</taxon>
        <taxon>Anthemidinae</taxon>
        <taxon>Tanacetum</taxon>
    </lineage>
</organism>